<evidence type="ECO:0000313" key="1">
    <source>
        <dbReference type="EMBL" id="MDV2886016.1"/>
    </source>
</evidence>
<dbReference type="PANTHER" id="PTHR35276">
    <property type="entry name" value="S-ADENOSYL-L-METHIONINE-DEPENDENT METHYLTRANSFERASES SUPERFAMILY PROTEIN"/>
    <property type="match status" value="1"/>
</dbReference>
<gene>
    <name evidence="1" type="ORF">RYX45_12570</name>
</gene>
<dbReference type="Gene3D" id="3.40.50.150">
    <property type="entry name" value="Vaccinia Virus protein VP39"/>
    <property type="match status" value="1"/>
</dbReference>
<proteinExistence type="predicted"/>
<dbReference type="GO" id="GO:0008168">
    <property type="term" value="F:methyltransferase activity"/>
    <property type="evidence" value="ECO:0007669"/>
    <property type="project" value="UniProtKB-KW"/>
</dbReference>
<accession>A0AAJ2NPC0</accession>
<dbReference type="RefSeq" id="WP_012960158.1">
    <property type="nucleotide sequence ID" value="NZ_CP144224.1"/>
</dbReference>
<dbReference type="InterPro" id="IPR029063">
    <property type="entry name" value="SAM-dependent_MTases_sf"/>
</dbReference>
<dbReference type="EMBL" id="JAWJAY010000002">
    <property type="protein sequence ID" value="MDV2886016.1"/>
    <property type="molecule type" value="Genomic_DNA"/>
</dbReference>
<protein>
    <submittedName>
        <fullName evidence="1">Class I SAM-dependent methyltransferase</fullName>
    </submittedName>
</protein>
<organism evidence="1 2">
    <name type="scientific">Alkalihalophilus pseudofirmus</name>
    <name type="common">Bacillus pseudofirmus</name>
    <dbReference type="NCBI Taxonomy" id="79885"/>
    <lineage>
        <taxon>Bacteria</taxon>
        <taxon>Bacillati</taxon>
        <taxon>Bacillota</taxon>
        <taxon>Bacilli</taxon>
        <taxon>Bacillales</taxon>
        <taxon>Bacillaceae</taxon>
        <taxon>Alkalihalophilus</taxon>
    </lineage>
</organism>
<keyword evidence="1" id="KW-0808">Transferase</keyword>
<dbReference type="Proteomes" id="UP001285636">
    <property type="component" value="Unassembled WGS sequence"/>
</dbReference>
<keyword evidence="1" id="KW-0489">Methyltransferase</keyword>
<dbReference type="AlphaFoldDB" id="A0AAJ2NPC0"/>
<evidence type="ECO:0000313" key="2">
    <source>
        <dbReference type="Proteomes" id="UP001285636"/>
    </source>
</evidence>
<comment type="caution">
    <text evidence="1">The sequence shown here is derived from an EMBL/GenBank/DDBJ whole genome shotgun (WGS) entry which is preliminary data.</text>
</comment>
<dbReference type="PANTHER" id="PTHR35276:SF1">
    <property type="entry name" value="TRNA (MNM(5)S(2)U34)-METHYLTRANSFERASE, CHLOROPLASTIC"/>
    <property type="match status" value="1"/>
</dbReference>
<dbReference type="SUPFAM" id="SSF53335">
    <property type="entry name" value="S-adenosyl-L-methionine-dependent methyltransferases"/>
    <property type="match status" value="1"/>
</dbReference>
<reference evidence="1" key="1">
    <citation type="submission" date="2023-10" db="EMBL/GenBank/DDBJ databases">
        <title>Screening of Alkalihalophilus pseudofirmusBZ-TG-HK211 and Its Alleviation of Salt Stress on Rapeseed Growth.</title>
        <authorList>
            <person name="Zhao B."/>
            <person name="Guo T."/>
        </authorList>
    </citation>
    <scope>NUCLEOTIDE SEQUENCE</scope>
    <source>
        <strain evidence="1">BZ-TG-HK211</strain>
    </source>
</reference>
<dbReference type="GO" id="GO:0032259">
    <property type="term" value="P:methylation"/>
    <property type="evidence" value="ECO:0007669"/>
    <property type="project" value="UniProtKB-KW"/>
</dbReference>
<sequence>MKLLGVLPFARFLLERSISPGDIAVDCTAGNGHDTLFLANLVGNTGHVYSVDIQETAITNTKLKVGEAEVANRVTLHQSGHEHISTLIPKEEYGRVKGAIFNLGYLPGGDKSIVTQSQTTIKAIDSLLELMPKGGMIVLVIYHGHAEGAAERDHLREYVTRLDQKKAHVLNYSFINQANNPPFIVAIEKR</sequence>
<dbReference type="InterPro" id="IPR010719">
    <property type="entry name" value="MnmM_MeTrfase"/>
</dbReference>
<dbReference type="Pfam" id="PF06962">
    <property type="entry name" value="rRNA_methylase"/>
    <property type="match status" value="1"/>
</dbReference>
<name>A0AAJ2NPC0_ALKPS</name>